<accession>A0ACA9SU66</accession>
<sequence length="40" mass="4538">AEGFYPNASQLCYTSLSKKYPIPNNYSVRTSWGHGENQQT</sequence>
<organism evidence="1 2">
    <name type="scientific">Racocetra persica</name>
    <dbReference type="NCBI Taxonomy" id="160502"/>
    <lineage>
        <taxon>Eukaryota</taxon>
        <taxon>Fungi</taxon>
        <taxon>Fungi incertae sedis</taxon>
        <taxon>Mucoromycota</taxon>
        <taxon>Glomeromycotina</taxon>
        <taxon>Glomeromycetes</taxon>
        <taxon>Diversisporales</taxon>
        <taxon>Gigasporaceae</taxon>
        <taxon>Racocetra</taxon>
    </lineage>
</organism>
<comment type="caution">
    <text evidence="1">The sequence shown here is derived from an EMBL/GenBank/DDBJ whole genome shotgun (WGS) entry which is preliminary data.</text>
</comment>
<proteinExistence type="predicted"/>
<evidence type="ECO:0000313" key="2">
    <source>
        <dbReference type="Proteomes" id="UP000789920"/>
    </source>
</evidence>
<dbReference type="Proteomes" id="UP000789920">
    <property type="component" value="Unassembled WGS sequence"/>
</dbReference>
<name>A0ACA9SU66_9GLOM</name>
<feature type="non-terminal residue" evidence="1">
    <location>
        <position position="40"/>
    </location>
</feature>
<gene>
    <name evidence="1" type="ORF">RPERSI_LOCUS34028</name>
</gene>
<evidence type="ECO:0000313" key="1">
    <source>
        <dbReference type="EMBL" id="CAG8846220.1"/>
    </source>
</evidence>
<feature type="non-terminal residue" evidence="1">
    <location>
        <position position="1"/>
    </location>
</feature>
<dbReference type="EMBL" id="CAJVQC010150206">
    <property type="protein sequence ID" value="CAG8846220.1"/>
    <property type="molecule type" value="Genomic_DNA"/>
</dbReference>
<keyword evidence="2" id="KW-1185">Reference proteome</keyword>
<protein>
    <submittedName>
        <fullName evidence="1">15476_t:CDS:1</fullName>
    </submittedName>
</protein>
<reference evidence="1" key="1">
    <citation type="submission" date="2021-06" db="EMBL/GenBank/DDBJ databases">
        <authorList>
            <person name="Kallberg Y."/>
            <person name="Tangrot J."/>
            <person name="Rosling A."/>
        </authorList>
    </citation>
    <scope>NUCLEOTIDE SEQUENCE</scope>
    <source>
        <strain evidence="1">MA461A</strain>
    </source>
</reference>